<evidence type="ECO:0000313" key="4">
    <source>
        <dbReference type="EMBL" id="RRK35264.1"/>
    </source>
</evidence>
<evidence type="ECO:0000313" key="5">
    <source>
        <dbReference type="Proteomes" id="UP000274920"/>
    </source>
</evidence>
<dbReference type="InterPro" id="IPR005527">
    <property type="entry name" value="MinE"/>
</dbReference>
<protein>
    <submittedName>
        <fullName evidence="4">Cell division topological specificity factor MinE</fullName>
    </submittedName>
</protein>
<reference evidence="4" key="1">
    <citation type="submission" date="2018-10" db="EMBL/GenBank/DDBJ databases">
        <title>Schaedlerella arabinophila gen. nov. sp. nov., isolated from the mouse intestinal tract and comparative analysis with the genome of the closely related altered Schaedler flora strain ASF502.</title>
        <authorList>
            <person name="Miyake S."/>
            <person name="Soh M."/>
            <person name="Seedorf H."/>
        </authorList>
    </citation>
    <scope>NUCLEOTIDE SEQUENCE [LARGE SCALE GENOMIC DNA]</scope>
    <source>
        <strain evidence="4">DSM 106076</strain>
    </source>
</reference>
<sequence length="69" mass="8125">MSVPSVQIAKNRLHDLLNADRLKCTPDMAEKLSSDIYYTISKYIEVRREHFDLRITRSDIHIKYTGEND</sequence>
<keyword evidence="4" id="KW-0131">Cell cycle</keyword>
<dbReference type="OrthoDB" id="1923340at2"/>
<dbReference type="InterPro" id="IPR036707">
    <property type="entry name" value="MinE_sf"/>
</dbReference>
<evidence type="ECO:0000313" key="3">
    <source>
        <dbReference type="EMBL" id="NDO70703.1"/>
    </source>
</evidence>
<dbReference type="AlphaFoldDB" id="A0A3R8JV50"/>
<name>A0A3R8JV50_9FIRM</name>
<dbReference type="EMBL" id="VIRB01000119">
    <property type="protein sequence ID" value="NDO70703.1"/>
    <property type="molecule type" value="Genomic_DNA"/>
</dbReference>
<reference evidence="3 6" key="2">
    <citation type="submission" date="2019-07" db="EMBL/GenBank/DDBJ databases">
        <title>Draft genome sequences of 15 bacterial species constituting the stable defined intestinal microbiota of the GM15 gnotobiotic mouse model.</title>
        <authorList>
            <person name="Elie C."/>
            <person name="Mathieu A."/>
            <person name="Saliou A."/>
            <person name="Darnaud M."/>
            <person name="Leulier F."/>
            <person name="Tamellini A."/>
        </authorList>
    </citation>
    <scope>NUCLEOTIDE SEQUENCE [LARGE SCALE GENOMIC DNA]</scope>
    <source>
        <strain evidence="6">ASF 502</strain>
        <strain evidence="3">MD300</strain>
    </source>
</reference>
<proteinExistence type="inferred from homology"/>
<keyword evidence="4" id="KW-0132">Cell division</keyword>
<dbReference type="GO" id="GO:0051301">
    <property type="term" value="P:cell division"/>
    <property type="evidence" value="ECO:0007669"/>
    <property type="project" value="UniProtKB-KW"/>
</dbReference>
<dbReference type="Proteomes" id="UP000474104">
    <property type="component" value="Unassembled WGS sequence"/>
</dbReference>
<evidence type="ECO:0000256" key="2">
    <source>
        <dbReference type="ARBA" id="ARBA00025265"/>
    </source>
</evidence>
<organism evidence="4 5">
    <name type="scientific">Schaedlerella arabinosiphila</name>
    <dbReference type="NCBI Taxonomy" id="2044587"/>
    <lineage>
        <taxon>Bacteria</taxon>
        <taxon>Bacillati</taxon>
        <taxon>Bacillota</taxon>
        <taxon>Clostridia</taxon>
        <taxon>Lachnospirales</taxon>
        <taxon>Lachnospiraceae</taxon>
        <taxon>Schaedlerella</taxon>
    </lineage>
</organism>
<dbReference type="GO" id="GO:0032955">
    <property type="term" value="P:regulation of division septum assembly"/>
    <property type="evidence" value="ECO:0007669"/>
    <property type="project" value="InterPro"/>
</dbReference>
<evidence type="ECO:0000256" key="1">
    <source>
        <dbReference type="ARBA" id="ARBA00008168"/>
    </source>
</evidence>
<comment type="caution">
    <text evidence="4">The sequence shown here is derived from an EMBL/GenBank/DDBJ whole genome shotgun (WGS) entry which is preliminary data.</text>
</comment>
<dbReference type="EMBL" id="RHJS01000002">
    <property type="protein sequence ID" value="RRK35264.1"/>
    <property type="molecule type" value="Genomic_DNA"/>
</dbReference>
<dbReference type="RefSeq" id="WP_044990677.1">
    <property type="nucleotide sequence ID" value="NZ_CASCYM010000019.1"/>
</dbReference>
<comment type="function">
    <text evidence="2">Prevents the cell division inhibition by proteins MinC and MinD at internal division sites while permitting inhibition at polar sites. This ensures cell division at the proper site by restricting the formation of a division septum at the midpoint of the long axis of the cell.</text>
</comment>
<dbReference type="Pfam" id="PF03776">
    <property type="entry name" value="MinE"/>
    <property type="match status" value="1"/>
</dbReference>
<keyword evidence="5" id="KW-1185">Reference proteome</keyword>
<comment type="similarity">
    <text evidence="1">Belongs to the MinE family.</text>
</comment>
<gene>
    <name evidence="4" type="ORF">EBB54_09265</name>
    <name evidence="3" type="ORF">FMM80_19450</name>
</gene>
<accession>A0A3R8JV50</accession>
<evidence type="ECO:0000313" key="6">
    <source>
        <dbReference type="Proteomes" id="UP000474104"/>
    </source>
</evidence>
<dbReference type="Gene3D" id="3.30.1070.10">
    <property type="entry name" value="Cell division topological specificity factor MinE"/>
    <property type="match status" value="1"/>
</dbReference>
<dbReference type="Proteomes" id="UP000274920">
    <property type="component" value="Unassembled WGS sequence"/>
</dbReference>